<dbReference type="PROSITE" id="PS51375">
    <property type="entry name" value="PPR"/>
    <property type="match status" value="2"/>
</dbReference>
<dbReference type="SUPFAM" id="SSF48452">
    <property type="entry name" value="TPR-like"/>
    <property type="match status" value="1"/>
</dbReference>
<evidence type="ECO:0000313" key="4">
    <source>
        <dbReference type="Proteomes" id="UP001642484"/>
    </source>
</evidence>
<accession>A0ABP0SX87</accession>
<dbReference type="InterPro" id="IPR002885">
    <property type="entry name" value="PPR_rpt"/>
</dbReference>
<dbReference type="EMBL" id="CAXAMN010028506">
    <property type="protein sequence ID" value="CAK9116795.1"/>
    <property type="molecule type" value="Genomic_DNA"/>
</dbReference>
<feature type="repeat" description="PPR" evidence="2">
    <location>
        <begin position="462"/>
        <end position="496"/>
    </location>
</feature>
<evidence type="ECO:0000313" key="3">
    <source>
        <dbReference type="EMBL" id="CAK9116795.1"/>
    </source>
</evidence>
<dbReference type="NCBIfam" id="TIGR00756">
    <property type="entry name" value="PPR"/>
    <property type="match status" value="1"/>
</dbReference>
<sequence>MAFGFFARRRRHGYSEAVAMPDRTQLVKIKLCNGILLGLAAASINLKAFLEGPCRSCLDRSMMKFGRSAGQWLLVNEPGEGPLAERTAQEVRKSLHGLEVSALAVVDLAPHSGAANFEVLLERFQVALTQAAVEEIQRADWRTALQLFEDGASLRLDAFVYGVLANVCAKSSQWQQALLCLHHMLHQSLQSDTVVFNAAISSCEKAQQWPNALALLQLMSEMRYEADLISQNAALAALGSAGEWLQALQQFEDLPSVHLEGNDVTYSSTMNAVARVGLWRTAEQLWSNLEVQNLEQSVVACNVAITACERGNQWTEALGFLQKIWENSLEPTVVTVGACTSACEASWRTALALPFDMNIVALNAVISACGKDGQWDIALHVFRSVKTLQLEPTLVTYNAALDACEKRALWELALLILDEAIRIFPPNVITCSAVISACEKGQAWPVALQLFLDMSKLLLKPNVITYGSMISAYGRAEQWDSALDLLHALQTRELRPNHAAYDIAVTACEQGQQWQPAFNLLGSLQAAELEADAMPFITAARATARPWPSGVALLSLLRGRGVQCQAGVGDDWPVSLAMLSERQLRPDAVILRSFAWPKALQLAEAILDRSVFLRTMLPMCEDGLQWRGVLSSLVSNTFELRSGCSSLMRTCESWLQSLNLLQTARIWRARSTVLLYSAAMNTCEEPATPTERLSEVSQDRPSQLWRVATALLMDMQQAEVLPNLITIGALVGVYGGSSQLQRGVELFQQTSADLVLYNILISACRENSKTEEAGLARVAREFTAALRHQLQPPDRLLRVEECPAGP</sequence>
<evidence type="ECO:0000256" key="1">
    <source>
        <dbReference type="ARBA" id="ARBA00022737"/>
    </source>
</evidence>
<name>A0ABP0SX87_9DINO</name>
<organism evidence="3 4">
    <name type="scientific">Durusdinium trenchii</name>
    <dbReference type="NCBI Taxonomy" id="1381693"/>
    <lineage>
        <taxon>Eukaryota</taxon>
        <taxon>Sar</taxon>
        <taxon>Alveolata</taxon>
        <taxon>Dinophyceae</taxon>
        <taxon>Suessiales</taxon>
        <taxon>Symbiodiniaceae</taxon>
        <taxon>Durusdinium</taxon>
    </lineage>
</organism>
<dbReference type="PANTHER" id="PTHR47447">
    <property type="entry name" value="OS03G0856100 PROTEIN"/>
    <property type="match status" value="1"/>
</dbReference>
<reference evidence="3 4" key="1">
    <citation type="submission" date="2024-02" db="EMBL/GenBank/DDBJ databases">
        <authorList>
            <person name="Chen Y."/>
            <person name="Shah S."/>
            <person name="Dougan E. K."/>
            <person name="Thang M."/>
            <person name="Chan C."/>
        </authorList>
    </citation>
    <scope>NUCLEOTIDE SEQUENCE [LARGE SCALE GENOMIC DNA]</scope>
</reference>
<keyword evidence="4" id="KW-1185">Reference proteome</keyword>
<dbReference type="InterPro" id="IPR011990">
    <property type="entry name" value="TPR-like_helical_dom_sf"/>
</dbReference>
<protein>
    <recommendedName>
        <fullName evidence="5">Pentatricopeptide repeat-containing protein, chloroplastic</fullName>
    </recommendedName>
</protein>
<feature type="repeat" description="PPR" evidence="2">
    <location>
        <begin position="358"/>
        <end position="392"/>
    </location>
</feature>
<dbReference type="PANTHER" id="PTHR47447:SF17">
    <property type="entry name" value="OS12G0638900 PROTEIN"/>
    <property type="match status" value="1"/>
</dbReference>
<dbReference type="Pfam" id="PF13041">
    <property type="entry name" value="PPR_2"/>
    <property type="match status" value="2"/>
</dbReference>
<evidence type="ECO:0000256" key="2">
    <source>
        <dbReference type="PROSITE-ProRule" id="PRU00708"/>
    </source>
</evidence>
<dbReference type="Gene3D" id="1.25.40.10">
    <property type="entry name" value="Tetratricopeptide repeat domain"/>
    <property type="match status" value="4"/>
</dbReference>
<proteinExistence type="predicted"/>
<evidence type="ECO:0008006" key="5">
    <source>
        <dbReference type="Google" id="ProtNLM"/>
    </source>
</evidence>
<keyword evidence="1" id="KW-0677">Repeat</keyword>
<gene>
    <name evidence="3" type="ORF">CCMP2556_LOCUS54274</name>
</gene>
<dbReference type="Proteomes" id="UP001642484">
    <property type="component" value="Unassembled WGS sequence"/>
</dbReference>
<comment type="caution">
    <text evidence="3">The sequence shown here is derived from an EMBL/GenBank/DDBJ whole genome shotgun (WGS) entry which is preliminary data.</text>
</comment>